<evidence type="ECO:0000256" key="2">
    <source>
        <dbReference type="ARBA" id="ARBA00022801"/>
    </source>
</evidence>
<dbReference type="EMBL" id="MLJI01000002">
    <property type="protein sequence ID" value="ORM90027.1"/>
    <property type="molecule type" value="Genomic_DNA"/>
</dbReference>
<protein>
    <submittedName>
        <fullName evidence="4">ADP-ribose pyrophosphatase</fullName>
    </submittedName>
</protein>
<dbReference type="GO" id="GO:0016787">
    <property type="term" value="F:hydrolase activity"/>
    <property type="evidence" value="ECO:0007669"/>
    <property type="project" value="UniProtKB-KW"/>
</dbReference>
<keyword evidence="2" id="KW-0378">Hydrolase</keyword>
<evidence type="ECO:0000313" key="4">
    <source>
        <dbReference type="EMBL" id="ORM90027.1"/>
    </source>
</evidence>
<sequence>MTQKLSQTDIVNTAQKILALSQSGLTYSKDIFDKERYEALQEIAIELLSANFDIAREDITHISEKGYATPKTDVRAFIIRENKILMVRESEDGLWSLPGGWADVGDSPAKAVCREVLEETGLNVKVTKLLGVWDRNQHGHPPHPWHIYKLIFLCEENGGELAISHESLDIGFFALDELPDLSLTRIVPKQIQVSFDIATTNMPTYFD</sequence>
<evidence type="ECO:0000313" key="5">
    <source>
        <dbReference type="Proteomes" id="UP000193749"/>
    </source>
</evidence>
<dbReference type="PANTHER" id="PTHR43046">
    <property type="entry name" value="GDP-MANNOSE MANNOSYL HYDROLASE"/>
    <property type="match status" value="1"/>
</dbReference>
<dbReference type="PRINTS" id="PR00502">
    <property type="entry name" value="NUDIXFAMILY"/>
</dbReference>
<dbReference type="Pfam" id="PF12535">
    <property type="entry name" value="Nudix_N"/>
    <property type="match status" value="1"/>
</dbReference>
<dbReference type="Gene3D" id="6.10.250.1120">
    <property type="match status" value="1"/>
</dbReference>
<gene>
    <name evidence="4" type="ORF">HA50_25970</name>
</gene>
<dbReference type="Proteomes" id="UP000193749">
    <property type="component" value="Unassembled WGS sequence"/>
</dbReference>
<dbReference type="InterPro" id="IPR000086">
    <property type="entry name" value="NUDIX_hydrolase_dom"/>
</dbReference>
<evidence type="ECO:0000259" key="3">
    <source>
        <dbReference type="PROSITE" id="PS51462"/>
    </source>
</evidence>
<dbReference type="Pfam" id="PF00293">
    <property type="entry name" value="NUDIX"/>
    <property type="match status" value="1"/>
</dbReference>
<dbReference type="AlphaFoldDB" id="A0A1X1EM52"/>
<name>A0A1X1EM52_PANCY</name>
<dbReference type="CDD" id="cd04672">
    <property type="entry name" value="NUDIX_CDP-Chase_like"/>
    <property type="match status" value="1"/>
</dbReference>
<dbReference type="PROSITE" id="PS51462">
    <property type="entry name" value="NUDIX"/>
    <property type="match status" value="1"/>
</dbReference>
<keyword evidence="5" id="KW-1185">Reference proteome</keyword>
<dbReference type="SUPFAM" id="SSF55811">
    <property type="entry name" value="Nudix"/>
    <property type="match status" value="1"/>
</dbReference>
<organism evidence="4 5">
    <name type="scientific">Pantoea cypripedii</name>
    <name type="common">Pectobacterium cypripedii</name>
    <name type="synonym">Erwinia cypripedii</name>
    <dbReference type="NCBI Taxonomy" id="55209"/>
    <lineage>
        <taxon>Bacteria</taxon>
        <taxon>Pseudomonadati</taxon>
        <taxon>Pseudomonadota</taxon>
        <taxon>Gammaproteobacteria</taxon>
        <taxon>Enterobacterales</taxon>
        <taxon>Erwiniaceae</taxon>
        <taxon>Pantoea</taxon>
    </lineage>
</organism>
<accession>A0A1X1EM52</accession>
<feature type="domain" description="Nudix hydrolase" evidence="3">
    <location>
        <begin position="69"/>
        <end position="199"/>
    </location>
</feature>
<proteinExistence type="predicted"/>
<dbReference type="PANTHER" id="PTHR43046:SF16">
    <property type="entry name" value="ADP-RIBOSE PYROPHOSPHATASE YJHB-RELATED"/>
    <property type="match status" value="1"/>
</dbReference>
<evidence type="ECO:0000256" key="1">
    <source>
        <dbReference type="ARBA" id="ARBA00001946"/>
    </source>
</evidence>
<comment type="caution">
    <text evidence="4">The sequence shown here is derived from an EMBL/GenBank/DDBJ whole genome shotgun (WGS) entry which is preliminary data.</text>
</comment>
<reference evidence="4 5" key="1">
    <citation type="journal article" date="2017" name="Antonie Van Leeuwenhoek">
        <title>Phylogenomic resolution of the bacterial genus Pantoea and its relationship with Erwinia and Tatumella.</title>
        <authorList>
            <person name="Palmer M."/>
            <person name="Steenkamp E.T."/>
            <person name="Coetzee M.P."/>
            <person name="Chan W.Y."/>
            <person name="van Zyl E."/>
            <person name="De Maayer P."/>
            <person name="Coutinho T.A."/>
            <person name="Blom J."/>
            <person name="Smits T.H."/>
            <person name="Duffy B."/>
            <person name="Venter S.N."/>
        </authorList>
    </citation>
    <scope>NUCLEOTIDE SEQUENCE [LARGE SCALE GENOMIC DNA]</scope>
    <source>
        <strain evidence="4 5">LMG 2657</strain>
    </source>
</reference>
<dbReference type="STRING" id="55209.HA50_25970"/>
<dbReference type="InterPro" id="IPR015797">
    <property type="entry name" value="NUDIX_hydrolase-like_dom_sf"/>
</dbReference>
<comment type="cofactor">
    <cofactor evidence="1">
        <name>Mg(2+)</name>
        <dbReference type="ChEBI" id="CHEBI:18420"/>
    </cofactor>
</comment>
<dbReference type="Gene3D" id="3.90.79.10">
    <property type="entry name" value="Nucleoside Triphosphate Pyrophosphohydrolase"/>
    <property type="match status" value="1"/>
</dbReference>
<dbReference type="InterPro" id="IPR020476">
    <property type="entry name" value="Nudix_hydrolase"/>
</dbReference>
<dbReference type="OrthoDB" id="9800065at2"/>
<dbReference type="RefSeq" id="WP_084879747.1">
    <property type="nucleotide sequence ID" value="NZ_JAGGMY010000002.1"/>
</dbReference>
<dbReference type="InterPro" id="IPR059176">
    <property type="entry name" value="UDP-X_N"/>
</dbReference>